<organism evidence="1 2">
    <name type="scientific">Candidatus Amesbacteria bacterium GW2011_GWA1_48_9</name>
    <dbReference type="NCBI Taxonomy" id="1618355"/>
    <lineage>
        <taxon>Bacteria</taxon>
        <taxon>Candidatus Amesiibacteriota</taxon>
    </lineage>
</organism>
<dbReference type="Proteomes" id="UP000034637">
    <property type="component" value="Unassembled WGS sequence"/>
</dbReference>
<evidence type="ECO:0000313" key="1">
    <source>
        <dbReference type="EMBL" id="KKW00815.1"/>
    </source>
</evidence>
<accession>A0A0G1V3A5</accession>
<dbReference type="EMBL" id="LCPP01000004">
    <property type="protein sequence ID" value="KKW00815.1"/>
    <property type="molecule type" value="Genomic_DNA"/>
</dbReference>
<proteinExistence type="predicted"/>
<feature type="non-terminal residue" evidence="1">
    <location>
        <position position="46"/>
    </location>
</feature>
<name>A0A0G1V3A5_9BACT</name>
<evidence type="ECO:0000313" key="2">
    <source>
        <dbReference type="Proteomes" id="UP000034637"/>
    </source>
</evidence>
<reference evidence="1 2" key="1">
    <citation type="journal article" date="2015" name="Nature">
        <title>rRNA introns, odd ribosomes, and small enigmatic genomes across a large radiation of phyla.</title>
        <authorList>
            <person name="Brown C.T."/>
            <person name="Hug L.A."/>
            <person name="Thomas B.C."/>
            <person name="Sharon I."/>
            <person name="Castelle C.J."/>
            <person name="Singh A."/>
            <person name="Wilkins M.J."/>
            <person name="Williams K.H."/>
            <person name="Banfield J.F."/>
        </authorList>
    </citation>
    <scope>NUCLEOTIDE SEQUENCE [LARGE SCALE GENOMIC DNA]</scope>
</reference>
<protein>
    <submittedName>
        <fullName evidence="1">Uncharacterized protein</fullName>
    </submittedName>
</protein>
<dbReference type="AlphaFoldDB" id="A0A0G1V3A5"/>
<comment type="caution">
    <text evidence="1">The sequence shown here is derived from an EMBL/GenBank/DDBJ whole genome shotgun (WGS) entry which is preliminary data.</text>
</comment>
<gene>
    <name evidence="1" type="ORF">UY33_C0004G0001</name>
</gene>
<sequence>MTARIKIILLLLLILILTAVSRLYGLDWDQGSGLHPDERFLTMVTA</sequence>